<dbReference type="EMBL" id="JARWAM010000002">
    <property type="protein sequence ID" value="MDR5904135.1"/>
    <property type="molecule type" value="Genomic_DNA"/>
</dbReference>
<keyword evidence="18" id="KW-0548">Nucleotidyltransferase</keyword>
<comment type="pathway">
    <text evidence="5">Cofactor biosynthesis; adenosylcobalamin biosynthesis; adenosylcobalamin from cob(II)yrinate a,c-diamide: step 6/7.</text>
</comment>
<keyword evidence="15" id="KW-0342">GTP-binding</keyword>
<comment type="function">
    <text evidence="4">Catalyzes ATP-dependent phosphorylation of adenosylcobinamide and addition of GMP to adenosylcobinamide phosphate.</text>
</comment>
<evidence type="ECO:0000256" key="16">
    <source>
        <dbReference type="ARBA" id="ARBA00029570"/>
    </source>
</evidence>
<dbReference type="InterPro" id="IPR003203">
    <property type="entry name" value="CobU/CobP"/>
</dbReference>
<evidence type="ECO:0000256" key="6">
    <source>
        <dbReference type="ARBA" id="ARBA00005159"/>
    </source>
</evidence>
<accession>A0ABU1H9J9</accession>
<evidence type="ECO:0000256" key="14">
    <source>
        <dbReference type="ARBA" id="ARBA00022840"/>
    </source>
</evidence>
<evidence type="ECO:0000313" key="19">
    <source>
        <dbReference type="Proteomes" id="UP001251374"/>
    </source>
</evidence>
<evidence type="ECO:0000256" key="3">
    <source>
        <dbReference type="ARBA" id="ARBA00001522"/>
    </source>
</evidence>
<keyword evidence="14" id="KW-0067">ATP-binding</keyword>
<comment type="catalytic activity">
    <reaction evidence="2">
        <text>adenosylcob(III)inamide phosphate + GTP + H(+) = adenosylcob(III)inamide-GDP + diphosphate</text>
        <dbReference type="Rhea" id="RHEA:22712"/>
        <dbReference type="ChEBI" id="CHEBI:15378"/>
        <dbReference type="ChEBI" id="CHEBI:33019"/>
        <dbReference type="ChEBI" id="CHEBI:37565"/>
        <dbReference type="ChEBI" id="CHEBI:58502"/>
        <dbReference type="ChEBI" id="CHEBI:60487"/>
        <dbReference type="EC" id="2.7.7.62"/>
    </reaction>
</comment>
<dbReference type="InterPro" id="IPR027417">
    <property type="entry name" value="P-loop_NTPase"/>
</dbReference>
<dbReference type="PANTHER" id="PTHR34848">
    <property type="match status" value="1"/>
</dbReference>
<dbReference type="RefSeq" id="WP_309716521.1">
    <property type="nucleotide sequence ID" value="NZ_JARWAM010000002.1"/>
</dbReference>
<dbReference type="Gene3D" id="3.40.50.300">
    <property type="entry name" value="P-loop containing nucleotide triphosphate hydrolases"/>
    <property type="match status" value="1"/>
</dbReference>
<proteinExistence type="inferred from homology"/>
<keyword evidence="12" id="KW-0547">Nucleotide-binding</keyword>
<name>A0ABU1H9J9_9GAMM</name>
<evidence type="ECO:0000313" key="18">
    <source>
        <dbReference type="EMBL" id="MDR5904135.1"/>
    </source>
</evidence>
<comment type="pathway">
    <text evidence="6">Cofactor biosynthesis; adenosylcobalamin biosynthesis; adenosylcobalamin from cob(II)yrinate a,c-diamide: step 5/7.</text>
</comment>
<evidence type="ECO:0000256" key="2">
    <source>
        <dbReference type="ARBA" id="ARBA00000711"/>
    </source>
</evidence>
<dbReference type="GO" id="GO:0016779">
    <property type="term" value="F:nucleotidyltransferase activity"/>
    <property type="evidence" value="ECO:0007669"/>
    <property type="project" value="UniProtKB-KW"/>
</dbReference>
<evidence type="ECO:0000256" key="15">
    <source>
        <dbReference type="ARBA" id="ARBA00023134"/>
    </source>
</evidence>
<dbReference type="EC" id="2.7.7.62" evidence="9"/>
<gene>
    <name evidence="18" type="ORF">QC821_02485</name>
</gene>
<evidence type="ECO:0000256" key="8">
    <source>
        <dbReference type="ARBA" id="ARBA00012016"/>
    </source>
</evidence>
<evidence type="ECO:0000256" key="12">
    <source>
        <dbReference type="ARBA" id="ARBA00022741"/>
    </source>
</evidence>
<dbReference type="PANTHER" id="PTHR34848:SF1">
    <property type="entry name" value="BIFUNCTIONAL ADENOSYLCOBALAMIN BIOSYNTHESIS PROTEIN COBU"/>
    <property type="match status" value="1"/>
</dbReference>
<dbReference type="Proteomes" id="UP001251374">
    <property type="component" value="Unassembled WGS sequence"/>
</dbReference>
<evidence type="ECO:0000256" key="10">
    <source>
        <dbReference type="ARBA" id="ARBA00022573"/>
    </source>
</evidence>
<evidence type="ECO:0000256" key="1">
    <source>
        <dbReference type="ARBA" id="ARBA00000312"/>
    </source>
</evidence>
<dbReference type="Pfam" id="PF02283">
    <property type="entry name" value="CobU"/>
    <property type="match status" value="1"/>
</dbReference>
<organism evidence="18 19">
    <name type="scientific">Franzmannia qiaohouensis</name>
    <dbReference type="NCBI Taxonomy" id="1329370"/>
    <lineage>
        <taxon>Bacteria</taxon>
        <taxon>Pseudomonadati</taxon>
        <taxon>Pseudomonadota</taxon>
        <taxon>Gammaproteobacteria</taxon>
        <taxon>Oceanospirillales</taxon>
        <taxon>Halomonadaceae</taxon>
        <taxon>Franzmannia</taxon>
    </lineage>
</organism>
<comment type="catalytic activity">
    <reaction evidence="3">
        <text>adenosylcob(III)inamide + GTP = adenosylcob(III)inamide phosphate + GDP + H(+)</text>
        <dbReference type="Rhea" id="RHEA:15765"/>
        <dbReference type="ChEBI" id="CHEBI:2480"/>
        <dbReference type="ChEBI" id="CHEBI:15378"/>
        <dbReference type="ChEBI" id="CHEBI:37565"/>
        <dbReference type="ChEBI" id="CHEBI:58189"/>
        <dbReference type="ChEBI" id="CHEBI:58502"/>
        <dbReference type="EC" id="2.7.1.156"/>
    </reaction>
</comment>
<comment type="caution">
    <text evidence="18">The sequence shown here is derived from an EMBL/GenBank/DDBJ whole genome shotgun (WGS) entry which is preliminary data.</text>
</comment>
<keyword evidence="19" id="KW-1185">Reference proteome</keyword>
<evidence type="ECO:0000256" key="17">
    <source>
        <dbReference type="ARBA" id="ARBA00030571"/>
    </source>
</evidence>
<evidence type="ECO:0000256" key="4">
    <source>
        <dbReference type="ARBA" id="ARBA00003889"/>
    </source>
</evidence>
<evidence type="ECO:0000256" key="11">
    <source>
        <dbReference type="ARBA" id="ARBA00022679"/>
    </source>
</evidence>
<comment type="similarity">
    <text evidence="7">Belongs to the CobU/CobP family.</text>
</comment>
<evidence type="ECO:0000256" key="7">
    <source>
        <dbReference type="ARBA" id="ARBA00007490"/>
    </source>
</evidence>
<reference evidence="18 19" key="1">
    <citation type="submission" date="2023-04" db="EMBL/GenBank/DDBJ databases">
        <title>A long-awaited taxogenomic arrangement of the family Halomonadaceae.</title>
        <authorList>
            <person name="De La Haba R."/>
            <person name="Chuvochina M."/>
            <person name="Wittouck S."/>
            <person name="Arahal D.R."/>
            <person name="Sanchez-Porro C."/>
            <person name="Hugenholtz P."/>
            <person name="Ventosa A."/>
        </authorList>
    </citation>
    <scope>NUCLEOTIDE SEQUENCE [LARGE SCALE GENOMIC DNA]</scope>
    <source>
        <strain evidence="18 19">DSM 26770</strain>
    </source>
</reference>
<keyword evidence="10" id="KW-0169">Cobalamin biosynthesis</keyword>
<evidence type="ECO:0000256" key="5">
    <source>
        <dbReference type="ARBA" id="ARBA00004692"/>
    </source>
</evidence>
<dbReference type="EC" id="2.7.1.156" evidence="8"/>
<dbReference type="SUPFAM" id="SSF52540">
    <property type="entry name" value="P-loop containing nucleoside triphosphate hydrolases"/>
    <property type="match status" value="1"/>
</dbReference>
<keyword evidence="11" id="KW-0808">Transferase</keyword>
<protein>
    <recommendedName>
        <fullName evidence="16">Adenosylcobinamide kinase</fullName>
        <ecNumber evidence="8">2.7.1.156</ecNumber>
        <ecNumber evidence="9">2.7.7.62</ecNumber>
    </recommendedName>
    <alternativeName>
        <fullName evidence="17">Adenosylcobinamide-phosphate guanylyltransferase</fullName>
    </alternativeName>
</protein>
<dbReference type="GO" id="GO:0016301">
    <property type="term" value="F:kinase activity"/>
    <property type="evidence" value="ECO:0007669"/>
    <property type="project" value="UniProtKB-KW"/>
</dbReference>
<comment type="catalytic activity">
    <reaction evidence="1">
        <text>adenosylcob(III)inamide + ATP = adenosylcob(III)inamide phosphate + ADP + H(+)</text>
        <dbReference type="Rhea" id="RHEA:15769"/>
        <dbReference type="ChEBI" id="CHEBI:2480"/>
        <dbReference type="ChEBI" id="CHEBI:15378"/>
        <dbReference type="ChEBI" id="CHEBI:30616"/>
        <dbReference type="ChEBI" id="CHEBI:58502"/>
        <dbReference type="ChEBI" id="CHEBI:456216"/>
        <dbReference type="EC" id="2.7.1.156"/>
    </reaction>
</comment>
<evidence type="ECO:0000256" key="9">
    <source>
        <dbReference type="ARBA" id="ARBA00012523"/>
    </source>
</evidence>
<keyword evidence="13 18" id="KW-0418">Kinase</keyword>
<sequence>MQLVVGGACAGKRGLVQRWYPHARWQAQEDAVRQAILPAPGETLVVSGWAAWIEAAVERGADDDDALRLALIERLDALRAAEAESAAQVVLIVEEMGRGIVPMGAERRRLRDLNGWLAQDAAARCERVWYVRHGLYRRLDTPGAQLGSCAARD</sequence>
<evidence type="ECO:0000256" key="13">
    <source>
        <dbReference type="ARBA" id="ARBA00022777"/>
    </source>
</evidence>